<keyword evidence="1" id="KW-0732">Signal</keyword>
<feature type="chain" id="PRO_5030959723" description="DUF3108 domain-containing protein" evidence="1">
    <location>
        <begin position="20"/>
        <end position="237"/>
    </location>
</feature>
<dbReference type="Proteomes" id="UP000541352">
    <property type="component" value="Unassembled WGS sequence"/>
</dbReference>
<gene>
    <name evidence="2" type="ORF">FHS57_002757</name>
</gene>
<proteinExistence type="predicted"/>
<dbReference type="EMBL" id="JACIBY010000005">
    <property type="protein sequence ID" value="MBB3838751.1"/>
    <property type="molecule type" value="Genomic_DNA"/>
</dbReference>
<keyword evidence="3" id="KW-1185">Reference proteome</keyword>
<sequence>MRLFHFILGYFSLFTSAYAQQNLVGLYEGTFMEQPCVLSLNVFKEKVTGTFYTSYYSNHGLEGTLINGELKARLHHKTLGTSPLTGTLKSDKLDATIVFLNNTPPFQETTVSLRLERKNNDTTFHLEAYFEKPKLDTDLVGTWKVISETDYKNELPRSHTKKHFFKEGEMRIEGMNLGSEKDSFPLELRWYIVNECLYSAIFISGAFVLESKEGRYNINNDILTVLGERKTMYLREP</sequence>
<feature type="signal peptide" evidence="1">
    <location>
        <begin position="1"/>
        <end position="19"/>
    </location>
</feature>
<accession>A0A7W5ZMX3</accession>
<evidence type="ECO:0000256" key="1">
    <source>
        <dbReference type="SAM" id="SignalP"/>
    </source>
</evidence>
<dbReference type="RefSeq" id="WP_183974452.1">
    <property type="nucleotide sequence ID" value="NZ_JACIBY010000005.1"/>
</dbReference>
<evidence type="ECO:0008006" key="4">
    <source>
        <dbReference type="Google" id="ProtNLM"/>
    </source>
</evidence>
<evidence type="ECO:0000313" key="3">
    <source>
        <dbReference type="Proteomes" id="UP000541352"/>
    </source>
</evidence>
<evidence type="ECO:0000313" key="2">
    <source>
        <dbReference type="EMBL" id="MBB3838751.1"/>
    </source>
</evidence>
<dbReference type="AlphaFoldDB" id="A0A7W5ZMX3"/>
<reference evidence="2 3" key="1">
    <citation type="submission" date="2020-08" db="EMBL/GenBank/DDBJ databases">
        <title>Genomic Encyclopedia of Type Strains, Phase IV (KMG-IV): sequencing the most valuable type-strain genomes for metagenomic binning, comparative biology and taxonomic classification.</title>
        <authorList>
            <person name="Goeker M."/>
        </authorList>
    </citation>
    <scope>NUCLEOTIDE SEQUENCE [LARGE SCALE GENOMIC DNA]</scope>
    <source>
        <strain evidence="2 3">DSM 17976</strain>
    </source>
</reference>
<protein>
    <recommendedName>
        <fullName evidence="4">DUF3108 domain-containing protein</fullName>
    </recommendedName>
</protein>
<name>A0A7W5ZMX3_9BACT</name>
<organism evidence="2 3">
    <name type="scientific">Runella defluvii</name>
    <dbReference type="NCBI Taxonomy" id="370973"/>
    <lineage>
        <taxon>Bacteria</taxon>
        <taxon>Pseudomonadati</taxon>
        <taxon>Bacteroidota</taxon>
        <taxon>Cytophagia</taxon>
        <taxon>Cytophagales</taxon>
        <taxon>Spirosomataceae</taxon>
        <taxon>Runella</taxon>
    </lineage>
</organism>
<comment type="caution">
    <text evidence="2">The sequence shown here is derived from an EMBL/GenBank/DDBJ whole genome shotgun (WGS) entry which is preliminary data.</text>
</comment>